<dbReference type="SUPFAM" id="SSF56112">
    <property type="entry name" value="Protein kinase-like (PK-like)"/>
    <property type="match status" value="1"/>
</dbReference>
<dbReference type="AlphaFoldDB" id="W7U3S3"/>
<evidence type="ECO:0000256" key="2">
    <source>
        <dbReference type="ARBA" id="ARBA00022741"/>
    </source>
</evidence>
<evidence type="ECO:0000256" key="3">
    <source>
        <dbReference type="ARBA" id="ARBA00022777"/>
    </source>
</evidence>
<dbReference type="InterPro" id="IPR008271">
    <property type="entry name" value="Ser/Thr_kinase_AS"/>
</dbReference>
<dbReference type="SMART" id="SM00220">
    <property type="entry name" value="S_TKc"/>
    <property type="match status" value="1"/>
</dbReference>
<reference evidence="6 7" key="1">
    <citation type="journal article" date="2014" name="Mol. Plant">
        <title>Chromosome Scale Genome Assembly and Transcriptome Profiling of Nannochloropsis gaditana in Nitrogen Depletion.</title>
        <authorList>
            <person name="Corteggiani Carpinelli E."/>
            <person name="Telatin A."/>
            <person name="Vitulo N."/>
            <person name="Forcato C."/>
            <person name="D'Angelo M."/>
            <person name="Schiavon R."/>
            <person name="Vezzi A."/>
            <person name="Giacometti G.M."/>
            <person name="Morosinotto T."/>
            <person name="Valle G."/>
        </authorList>
    </citation>
    <scope>NUCLEOTIDE SEQUENCE [LARGE SCALE GENOMIC DNA]</scope>
    <source>
        <strain evidence="6 7">B-31</strain>
    </source>
</reference>
<dbReference type="GO" id="GO:0005524">
    <property type="term" value="F:ATP binding"/>
    <property type="evidence" value="ECO:0007669"/>
    <property type="project" value="UniProtKB-KW"/>
</dbReference>
<dbReference type="PROSITE" id="PS00108">
    <property type="entry name" value="PROTEIN_KINASE_ST"/>
    <property type="match status" value="1"/>
</dbReference>
<dbReference type="InterPro" id="IPR011009">
    <property type="entry name" value="Kinase-like_dom_sf"/>
</dbReference>
<dbReference type="GO" id="GO:0004674">
    <property type="term" value="F:protein serine/threonine kinase activity"/>
    <property type="evidence" value="ECO:0007669"/>
    <property type="project" value="TreeGrafter"/>
</dbReference>
<evidence type="ECO:0000256" key="4">
    <source>
        <dbReference type="ARBA" id="ARBA00022840"/>
    </source>
</evidence>
<evidence type="ECO:0000313" key="6">
    <source>
        <dbReference type="EMBL" id="EWM27566.1"/>
    </source>
</evidence>
<name>W7U3S3_9STRA</name>
<keyword evidence="4" id="KW-0067">ATP-binding</keyword>
<gene>
    <name evidence="6" type="primary">PTK</name>
    <name evidence="6" type="ORF">Naga_100015g69</name>
</gene>
<keyword evidence="3 6" id="KW-0418">Kinase</keyword>
<protein>
    <submittedName>
        <fullName evidence="6">Protein kinase</fullName>
    </submittedName>
</protein>
<keyword evidence="2" id="KW-0547">Nucleotide-binding</keyword>
<dbReference type="OrthoDB" id="193416at2759"/>
<proteinExistence type="predicted"/>
<dbReference type="InterPro" id="IPR051681">
    <property type="entry name" value="Ser/Thr_Kinases-Pseudokinases"/>
</dbReference>
<sequence length="355" mass="39458">MLHKDLRHPNVVMFRGASWRDGRLLMLIDYAGRGTLADVLRRSKGTLRWKPVKLNMALGIAKGMAFLHQTRYYDMWTSSYQRCVVHRDLKPQNILVTDSYHVQITDFGEARTVDHENTMTQVGTQLFVAPEVVRGERYSEKCDVYSFAVVLLAMLELRPDVLDVFAESLPEVERSETGITKERLKEPEGVEVTDACKTCPLNKANQPPPGVSLAQAQAAASTPEHECPLAQHKEFKGVVAHAVTRAIVYDDFRPPIKGCPYQGLKTLIEKCWIPDVNDRPGFAAVVEALDGRVRREVSDYVRPNGGSTSSHSTGSTSCFTSGSIDLMMVRDGSRQGFRVASGDVARLRAPHGTNT</sequence>
<keyword evidence="1" id="KW-0808">Transferase</keyword>
<evidence type="ECO:0000256" key="1">
    <source>
        <dbReference type="ARBA" id="ARBA00022679"/>
    </source>
</evidence>
<dbReference type="Proteomes" id="UP000019335">
    <property type="component" value="Chromosome 6"/>
</dbReference>
<evidence type="ECO:0000313" key="7">
    <source>
        <dbReference type="Proteomes" id="UP000019335"/>
    </source>
</evidence>
<organism evidence="6 7">
    <name type="scientific">Nannochloropsis gaditana</name>
    <dbReference type="NCBI Taxonomy" id="72520"/>
    <lineage>
        <taxon>Eukaryota</taxon>
        <taxon>Sar</taxon>
        <taxon>Stramenopiles</taxon>
        <taxon>Ochrophyta</taxon>
        <taxon>Eustigmatophyceae</taxon>
        <taxon>Eustigmatales</taxon>
        <taxon>Monodopsidaceae</taxon>
        <taxon>Nannochloropsis</taxon>
    </lineage>
</organism>
<dbReference type="PANTHER" id="PTHR44329:SF288">
    <property type="entry name" value="MITOGEN-ACTIVATED PROTEIN KINASE KINASE KINASE 20"/>
    <property type="match status" value="1"/>
</dbReference>
<evidence type="ECO:0000259" key="5">
    <source>
        <dbReference type="PROSITE" id="PS50011"/>
    </source>
</evidence>
<dbReference type="PANTHER" id="PTHR44329">
    <property type="entry name" value="SERINE/THREONINE-PROTEIN KINASE TNNI3K-RELATED"/>
    <property type="match status" value="1"/>
</dbReference>
<feature type="domain" description="Protein kinase" evidence="5">
    <location>
        <begin position="1"/>
        <end position="301"/>
    </location>
</feature>
<dbReference type="InterPro" id="IPR000719">
    <property type="entry name" value="Prot_kinase_dom"/>
</dbReference>
<dbReference type="Gene3D" id="1.10.510.10">
    <property type="entry name" value="Transferase(Phosphotransferase) domain 1"/>
    <property type="match status" value="1"/>
</dbReference>
<comment type="caution">
    <text evidence="6">The sequence shown here is derived from an EMBL/GenBank/DDBJ whole genome shotgun (WGS) entry which is preliminary data.</text>
</comment>
<accession>W7U3S3</accession>
<dbReference type="PIRSF" id="PIRSF000654">
    <property type="entry name" value="Integrin-linked_kinase"/>
    <property type="match status" value="1"/>
</dbReference>
<dbReference type="PROSITE" id="PS50011">
    <property type="entry name" value="PROTEIN_KINASE_DOM"/>
    <property type="match status" value="1"/>
</dbReference>
<dbReference type="EMBL" id="AZIL01000430">
    <property type="protein sequence ID" value="EWM27566.1"/>
    <property type="molecule type" value="Genomic_DNA"/>
</dbReference>
<dbReference type="Pfam" id="PF00069">
    <property type="entry name" value="Pkinase"/>
    <property type="match status" value="1"/>
</dbReference>
<keyword evidence="7" id="KW-1185">Reference proteome</keyword>